<dbReference type="Pfam" id="PF00125">
    <property type="entry name" value="Histone"/>
    <property type="match status" value="1"/>
</dbReference>
<evidence type="ECO:0000256" key="5">
    <source>
        <dbReference type="ARBA" id="ARBA00023125"/>
    </source>
</evidence>
<evidence type="ECO:0000313" key="10">
    <source>
        <dbReference type="Proteomes" id="UP000828390"/>
    </source>
</evidence>
<evidence type="ECO:0000256" key="2">
    <source>
        <dbReference type="ARBA" id="ARBA00004286"/>
    </source>
</evidence>
<reference evidence="9" key="1">
    <citation type="journal article" date="2019" name="bioRxiv">
        <title>The Genome of the Zebra Mussel, Dreissena polymorpha: A Resource for Invasive Species Research.</title>
        <authorList>
            <person name="McCartney M.A."/>
            <person name="Auch B."/>
            <person name="Kono T."/>
            <person name="Mallez S."/>
            <person name="Zhang Y."/>
            <person name="Obille A."/>
            <person name="Becker A."/>
            <person name="Abrahante J.E."/>
            <person name="Garbe J."/>
            <person name="Badalamenti J.P."/>
            <person name="Herman A."/>
            <person name="Mangelson H."/>
            <person name="Liachko I."/>
            <person name="Sullivan S."/>
            <person name="Sone E.D."/>
            <person name="Koren S."/>
            <person name="Silverstein K.A.T."/>
            <person name="Beckman K.B."/>
            <person name="Gohl D.M."/>
        </authorList>
    </citation>
    <scope>NUCLEOTIDE SEQUENCE</scope>
    <source>
        <strain evidence="9">Duluth1</strain>
        <tissue evidence="9">Whole animal</tissue>
    </source>
</reference>
<keyword evidence="7" id="KW-0544">Nucleosome core</keyword>
<evidence type="ECO:0000256" key="3">
    <source>
        <dbReference type="ARBA" id="ARBA00010343"/>
    </source>
</evidence>
<keyword evidence="10" id="KW-1185">Reference proteome</keyword>
<proteinExistence type="inferred from homology"/>
<gene>
    <name evidence="9" type="ORF">DPMN_188327</name>
</gene>
<dbReference type="Gene3D" id="1.10.20.10">
    <property type="entry name" value="Histone, subunit A"/>
    <property type="match status" value="1"/>
</dbReference>
<dbReference type="GO" id="GO:0030527">
    <property type="term" value="F:structural constituent of chromatin"/>
    <property type="evidence" value="ECO:0007669"/>
    <property type="project" value="InterPro"/>
</dbReference>
<comment type="caution">
    <text evidence="9">The sequence shown here is derived from an EMBL/GenBank/DDBJ whole genome shotgun (WGS) entry which is preliminary data.</text>
</comment>
<dbReference type="SMART" id="SM00428">
    <property type="entry name" value="H3"/>
    <property type="match status" value="1"/>
</dbReference>
<keyword evidence="4" id="KW-0158">Chromosome</keyword>
<dbReference type="PANTHER" id="PTHR45810">
    <property type="entry name" value="HISTONE H3.2"/>
    <property type="match status" value="1"/>
</dbReference>
<evidence type="ECO:0000256" key="7">
    <source>
        <dbReference type="ARBA" id="ARBA00023269"/>
    </source>
</evidence>
<evidence type="ECO:0000256" key="4">
    <source>
        <dbReference type="ARBA" id="ARBA00022454"/>
    </source>
</evidence>
<accession>A0A9D4I9X7</accession>
<keyword evidence="5" id="KW-0238">DNA-binding</keyword>
<dbReference type="EMBL" id="JAIWYP010000010">
    <property type="protein sequence ID" value="KAH3753684.1"/>
    <property type="molecule type" value="Genomic_DNA"/>
</dbReference>
<evidence type="ECO:0000256" key="6">
    <source>
        <dbReference type="ARBA" id="ARBA00023242"/>
    </source>
</evidence>
<organism evidence="9 10">
    <name type="scientific">Dreissena polymorpha</name>
    <name type="common">Zebra mussel</name>
    <name type="synonym">Mytilus polymorpha</name>
    <dbReference type="NCBI Taxonomy" id="45954"/>
    <lineage>
        <taxon>Eukaryota</taxon>
        <taxon>Metazoa</taxon>
        <taxon>Spiralia</taxon>
        <taxon>Lophotrochozoa</taxon>
        <taxon>Mollusca</taxon>
        <taxon>Bivalvia</taxon>
        <taxon>Autobranchia</taxon>
        <taxon>Heteroconchia</taxon>
        <taxon>Euheterodonta</taxon>
        <taxon>Imparidentia</taxon>
        <taxon>Neoheterodontei</taxon>
        <taxon>Myida</taxon>
        <taxon>Dreissenoidea</taxon>
        <taxon>Dreissenidae</taxon>
        <taxon>Dreissena</taxon>
    </lineage>
</organism>
<sequence>MDVLRHFQFVPQIFVLKRGERKKHRFRPGTRALMEIRKFQKSTNLLVRKAPFVRLVREICLDLDPGKPHFWTGYALMAIQEAAEAYIVHLFEDAMLCAIHAKRVTVMPRDIYLARRLHGET</sequence>
<comment type="subcellular location">
    <subcellularLocation>
        <location evidence="2">Chromosome</location>
    </subcellularLocation>
    <subcellularLocation>
        <location evidence="1">Nucleus</location>
    </subcellularLocation>
</comment>
<evidence type="ECO:0000256" key="1">
    <source>
        <dbReference type="ARBA" id="ARBA00004123"/>
    </source>
</evidence>
<comment type="similarity">
    <text evidence="3">Belongs to the histone H3 family.</text>
</comment>
<dbReference type="GO" id="GO:0000786">
    <property type="term" value="C:nucleosome"/>
    <property type="evidence" value="ECO:0007669"/>
    <property type="project" value="UniProtKB-KW"/>
</dbReference>
<dbReference type="CDD" id="cd22911">
    <property type="entry name" value="HFD_H3"/>
    <property type="match status" value="1"/>
</dbReference>
<evidence type="ECO:0000313" key="9">
    <source>
        <dbReference type="EMBL" id="KAH3753684.1"/>
    </source>
</evidence>
<dbReference type="GO" id="GO:0046982">
    <property type="term" value="F:protein heterodimerization activity"/>
    <property type="evidence" value="ECO:0007669"/>
    <property type="project" value="InterPro"/>
</dbReference>
<dbReference type="FunFam" id="1.10.20.10:FF:000085">
    <property type="entry name" value="Histone H3.2"/>
    <property type="match status" value="1"/>
</dbReference>
<dbReference type="PROSITE" id="PS00959">
    <property type="entry name" value="HISTONE_H3_2"/>
    <property type="match status" value="1"/>
</dbReference>
<protein>
    <recommendedName>
        <fullName evidence="8">Core Histone H2A/H2B/H3 domain-containing protein</fullName>
    </recommendedName>
</protein>
<evidence type="ECO:0000259" key="8">
    <source>
        <dbReference type="Pfam" id="PF00125"/>
    </source>
</evidence>
<dbReference type="InterPro" id="IPR000164">
    <property type="entry name" value="Histone_H3/CENP-A"/>
</dbReference>
<feature type="domain" description="Core Histone H2A/H2B/H3" evidence="8">
    <location>
        <begin position="28"/>
        <end position="117"/>
    </location>
</feature>
<dbReference type="GO" id="GO:0005634">
    <property type="term" value="C:nucleus"/>
    <property type="evidence" value="ECO:0007669"/>
    <property type="project" value="UniProtKB-SubCell"/>
</dbReference>
<dbReference type="AlphaFoldDB" id="A0A9D4I9X7"/>
<dbReference type="SUPFAM" id="SSF47113">
    <property type="entry name" value="Histone-fold"/>
    <property type="match status" value="1"/>
</dbReference>
<dbReference type="InterPro" id="IPR009072">
    <property type="entry name" value="Histone-fold"/>
</dbReference>
<reference evidence="9" key="2">
    <citation type="submission" date="2020-11" db="EMBL/GenBank/DDBJ databases">
        <authorList>
            <person name="McCartney M.A."/>
            <person name="Auch B."/>
            <person name="Kono T."/>
            <person name="Mallez S."/>
            <person name="Becker A."/>
            <person name="Gohl D.M."/>
            <person name="Silverstein K.A.T."/>
            <person name="Koren S."/>
            <person name="Bechman K.B."/>
            <person name="Herman A."/>
            <person name="Abrahante J.E."/>
            <person name="Garbe J."/>
        </authorList>
    </citation>
    <scope>NUCLEOTIDE SEQUENCE</scope>
    <source>
        <strain evidence="9">Duluth1</strain>
        <tissue evidence="9">Whole animal</tissue>
    </source>
</reference>
<name>A0A9D4I9X7_DREPO</name>
<dbReference type="PANTHER" id="PTHR45810:SF17">
    <property type="entry name" value="HISTONE H3-LIKE CENTROMERIC PROTEIN A"/>
    <property type="match status" value="1"/>
</dbReference>
<dbReference type="PRINTS" id="PR00622">
    <property type="entry name" value="HISTONEH3"/>
</dbReference>
<dbReference type="Proteomes" id="UP000828390">
    <property type="component" value="Unassembled WGS sequence"/>
</dbReference>
<dbReference type="GO" id="GO:0003677">
    <property type="term" value="F:DNA binding"/>
    <property type="evidence" value="ECO:0007669"/>
    <property type="project" value="UniProtKB-KW"/>
</dbReference>
<keyword evidence="6" id="KW-0539">Nucleus</keyword>
<dbReference type="InterPro" id="IPR007125">
    <property type="entry name" value="H2A/H2B/H3"/>
</dbReference>